<organism evidence="1 2">
    <name type="scientific">Phanerochaete sordida</name>
    <dbReference type="NCBI Taxonomy" id="48140"/>
    <lineage>
        <taxon>Eukaryota</taxon>
        <taxon>Fungi</taxon>
        <taxon>Dikarya</taxon>
        <taxon>Basidiomycota</taxon>
        <taxon>Agaricomycotina</taxon>
        <taxon>Agaricomycetes</taxon>
        <taxon>Polyporales</taxon>
        <taxon>Phanerochaetaceae</taxon>
        <taxon>Phanerochaete</taxon>
    </lineage>
</organism>
<dbReference type="AlphaFoldDB" id="A0A9P3FY15"/>
<dbReference type="Proteomes" id="UP000703269">
    <property type="component" value="Unassembled WGS sequence"/>
</dbReference>
<keyword evidence="2" id="KW-1185">Reference proteome</keyword>
<comment type="caution">
    <text evidence="1">The sequence shown here is derived from an EMBL/GenBank/DDBJ whole genome shotgun (WGS) entry which is preliminary data.</text>
</comment>
<reference evidence="1 2" key="1">
    <citation type="submission" date="2021-08" db="EMBL/GenBank/DDBJ databases">
        <title>Draft Genome Sequence of Phanerochaete sordida strain YK-624.</title>
        <authorList>
            <person name="Mori T."/>
            <person name="Dohra H."/>
            <person name="Suzuki T."/>
            <person name="Kawagishi H."/>
            <person name="Hirai H."/>
        </authorList>
    </citation>
    <scope>NUCLEOTIDE SEQUENCE [LARGE SCALE GENOMIC DNA]</scope>
    <source>
        <strain evidence="1 2">YK-624</strain>
    </source>
</reference>
<gene>
    <name evidence="1" type="ORF">PsYK624_007220</name>
</gene>
<name>A0A9P3FY15_9APHY</name>
<proteinExistence type="predicted"/>
<sequence length="154" mass="17773">MYLCSPRKPWPMRISSQGFSLTGTTREGVRSCLRMMREMLNLHIFKRTSAVRPPSLETPDNLRWRMLTTSHRTTTITLLNGHAYSKSTRLLQRDRHDARFILKMQLRPPYIDVCSLVAISLRPGPRAVELARRTQPPSVRRFCGLPAFALCGRH</sequence>
<dbReference type="EMBL" id="BPQB01000001">
    <property type="protein sequence ID" value="GJE84646.1"/>
    <property type="molecule type" value="Genomic_DNA"/>
</dbReference>
<evidence type="ECO:0000313" key="2">
    <source>
        <dbReference type="Proteomes" id="UP000703269"/>
    </source>
</evidence>
<evidence type="ECO:0000313" key="1">
    <source>
        <dbReference type="EMBL" id="GJE84646.1"/>
    </source>
</evidence>
<accession>A0A9P3FY15</accession>
<protein>
    <submittedName>
        <fullName evidence="1">Uncharacterized protein</fullName>
    </submittedName>
</protein>